<accession>A0A1L3Q3Z0</accession>
<sequence>MIRLENMLPKAFLVGIIEMVDMVGPEKTYHWIESIGNRLAEIEGPGFEGARDDNINYLPVCPFGNDLVEFIEIYGERPEEYQQLIDFVKNQKHQSEEGWDYPALSSAVGILHHSYSKKRAELAGAKLLNLGSKSPVSKVKEYNEQAIARSGISKDEVSSYLDKSFSVFKIEYPEEE</sequence>
<protein>
    <submittedName>
        <fullName evidence="1">Uncharacterized protein</fullName>
    </submittedName>
</protein>
<dbReference type="GeneID" id="30583892"/>
<dbReference type="Proteomes" id="UP000267921">
    <property type="component" value="Unassembled WGS sequence"/>
</dbReference>
<dbReference type="AlphaFoldDB" id="A0A1L3Q3Z0"/>
<name>A0A1L3Q3Z0_9EURY</name>
<gene>
    <name evidence="1" type="ORF">BHR79_08950</name>
    <name evidence="2" type="ORF">EFE40_06325</name>
    <name evidence="3" type="ORF">SAMN04515625_0699</name>
</gene>
<dbReference type="STRING" id="2177.BHR79_08950"/>
<organism evidence="1 4">
    <name type="scientific">Methanohalophilus halophilus</name>
    <dbReference type="NCBI Taxonomy" id="2177"/>
    <lineage>
        <taxon>Archaea</taxon>
        <taxon>Methanobacteriati</taxon>
        <taxon>Methanobacteriota</taxon>
        <taxon>Stenosarchaea group</taxon>
        <taxon>Methanomicrobia</taxon>
        <taxon>Methanosarcinales</taxon>
        <taxon>Methanosarcinaceae</taxon>
        <taxon>Methanohalophilus</taxon>
    </lineage>
</organism>
<evidence type="ECO:0000313" key="6">
    <source>
        <dbReference type="Proteomes" id="UP000267921"/>
    </source>
</evidence>
<dbReference type="Proteomes" id="UP000198669">
    <property type="component" value="Unassembled WGS sequence"/>
</dbReference>
<dbReference type="Proteomes" id="UP000186879">
    <property type="component" value="Chromosome"/>
</dbReference>
<reference evidence="2 6" key="3">
    <citation type="submission" date="2018-10" db="EMBL/GenBank/DDBJ databases">
        <title>Cultivation of a novel Methanohalophilus strain from Kebrit Deep of the Red Sea and a genomic comparison of members of the genus Methanohalophilus.</title>
        <authorList>
            <person name="Guan Y."/>
            <person name="Ngugi D.K."/>
            <person name="Stingl U."/>
        </authorList>
    </citation>
    <scope>NUCLEOTIDE SEQUENCE [LARGE SCALE GENOMIC DNA]</scope>
    <source>
        <strain evidence="2 6">DSM 3094</strain>
    </source>
</reference>
<evidence type="ECO:0000313" key="5">
    <source>
        <dbReference type="Proteomes" id="UP000198669"/>
    </source>
</evidence>
<reference evidence="1 4" key="1">
    <citation type="submission" date="2016-10" db="EMBL/GenBank/DDBJ databases">
        <title>Methanohalophilus halophilus.</title>
        <authorList>
            <person name="L'haridon S."/>
        </authorList>
    </citation>
    <scope>NUCLEOTIDE SEQUENCE [LARGE SCALE GENOMIC DNA]</scope>
    <source>
        <strain evidence="1 4">Z-7982</strain>
    </source>
</reference>
<evidence type="ECO:0000313" key="4">
    <source>
        <dbReference type="Proteomes" id="UP000186879"/>
    </source>
</evidence>
<dbReference type="OrthoDB" id="122981at2157"/>
<dbReference type="EMBL" id="RJJG01000004">
    <property type="protein sequence ID" value="RNI09073.1"/>
    <property type="molecule type" value="Genomic_DNA"/>
</dbReference>
<proteinExistence type="predicted"/>
<dbReference type="EMBL" id="CP017921">
    <property type="protein sequence ID" value="APH39594.1"/>
    <property type="molecule type" value="Genomic_DNA"/>
</dbReference>
<evidence type="ECO:0000313" key="2">
    <source>
        <dbReference type="EMBL" id="RNI09073.1"/>
    </source>
</evidence>
<keyword evidence="4" id="KW-1185">Reference proteome</keyword>
<reference evidence="3 5" key="2">
    <citation type="submission" date="2016-10" db="EMBL/GenBank/DDBJ databases">
        <authorList>
            <person name="de Groot N.N."/>
        </authorList>
    </citation>
    <scope>NUCLEOTIDE SEQUENCE [LARGE SCALE GENOMIC DNA]</scope>
    <source>
        <strain evidence="3 5">Z-7982</strain>
    </source>
</reference>
<evidence type="ECO:0000313" key="3">
    <source>
        <dbReference type="EMBL" id="SDW32225.1"/>
    </source>
</evidence>
<evidence type="ECO:0000313" key="1">
    <source>
        <dbReference type="EMBL" id="APH39594.1"/>
    </source>
</evidence>
<dbReference type="KEGG" id="mhaz:BHR79_08950"/>
<dbReference type="RefSeq" id="WP_072562016.1">
    <property type="nucleotide sequence ID" value="NZ_CP017921.1"/>
</dbReference>
<dbReference type="EMBL" id="FNMU01000002">
    <property type="protein sequence ID" value="SDW32225.1"/>
    <property type="molecule type" value="Genomic_DNA"/>
</dbReference>